<keyword evidence="3" id="KW-1185">Reference proteome</keyword>
<proteinExistence type="predicted"/>
<feature type="domain" description="Scaffold protein FimL second" evidence="1">
    <location>
        <begin position="159"/>
        <end position="297"/>
    </location>
</feature>
<evidence type="ECO:0000259" key="1">
    <source>
        <dbReference type="Pfam" id="PF26379"/>
    </source>
</evidence>
<reference evidence="2 3" key="1">
    <citation type="journal article" date="2017" name="Environ. Microbiol.">
        <title>Genomic and physiological analyses of 'Reinekea forsetii' reveal a versatile opportunistic lifestyle during spring algae blooms.</title>
        <authorList>
            <person name="Avci B."/>
            <person name="Hahnke R.L."/>
            <person name="Chafee M."/>
            <person name="Fischer T."/>
            <person name="Gruber-Vodicka H."/>
            <person name="Tegetmeyer H.E."/>
            <person name="Harder J."/>
            <person name="Fuchs B.M."/>
            <person name="Amann R.I."/>
            <person name="Teeling H."/>
        </authorList>
    </citation>
    <scope>NUCLEOTIDE SEQUENCE [LARGE SCALE GENOMIC DNA]</scope>
    <source>
        <strain evidence="2 3">Hel1_31_D35</strain>
    </source>
</reference>
<organism evidence="2 3">
    <name type="scientific">Reinekea forsetii</name>
    <dbReference type="NCBI Taxonomy" id="1336806"/>
    <lineage>
        <taxon>Bacteria</taxon>
        <taxon>Pseudomonadati</taxon>
        <taxon>Pseudomonadota</taxon>
        <taxon>Gammaproteobacteria</taxon>
        <taxon>Oceanospirillales</taxon>
        <taxon>Saccharospirillaceae</taxon>
        <taxon>Reinekea</taxon>
    </lineage>
</organism>
<evidence type="ECO:0000313" key="3">
    <source>
        <dbReference type="Proteomes" id="UP000229757"/>
    </source>
</evidence>
<dbReference type="KEGG" id="rfo:REIFOR_01717"/>
<name>A0A2K8KVP1_9GAMM</name>
<evidence type="ECO:0000313" key="2">
    <source>
        <dbReference type="EMBL" id="ATX76856.1"/>
    </source>
</evidence>
<protein>
    <recommendedName>
        <fullName evidence="1">Scaffold protein FimL second domain-containing protein</fullName>
    </recommendedName>
</protein>
<sequence>MSAIFSAEAIKGELGTTIQQAQSALQDFSENSSELASLEEVQDCVRQLRGIFQVLEESGAISVCDEINTALNALPDGLEITEQGVKSILEAVSQTLVILTRYLELLSLQQKAVPAVLLPAINTLRLARKAPVLGEGYFFQFSFKPSKVPSKVPVRITRDTLVKLRKFRQMYQAGLLHVIRGDRAKGALRYMALAIGRIDQLLGNAPCAPLWWVASGALDAMVVNEASMTPTRKRLFSLLERELRSLILKAPESLRQQNNIALIKEFLFLLALNQCDSPKALQVANFYQLPRLPYSEAMLEEQRQVLFSPGRGVLASVAEALKEDITAIKDSVDQVARGGPFSAKELHNRLKKVADIYVMVGLTSPANVLKGQADIVGSWADSAAPSHDELLAIADVVLYAESALARLLQGFSQKDLEGENKAFQVQLHEARVILIDESEGGLALAKRAISAYMDSEGDRLHLSNVVATLAGVRGALIFLNSDQAATIVSRIIVFIQRELLEKGTLIDPDQLELFADALSSLEFYLEGLLSSSENLDILKLAVHSLNSLKV</sequence>
<dbReference type="AlphaFoldDB" id="A0A2K8KVP1"/>
<gene>
    <name evidence="2" type="ORF">REIFOR_01717</name>
</gene>
<dbReference type="OrthoDB" id="9803176at2"/>
<dbReference type="EMBL" id="CP011797">
    <property type="protein sequence ID" value="ATX76856.1"/>
    <property type="molecule type" value="Genomic_DNA"/>
</dbReference>
<dbReference type="Proteomes" id="UP000229757">
    <property type="component" value="Chromosome"/>
</dbReference>
<dbReference type="Pfam" id="PF26379">
    <property type="entry name" value="FimL_2nd"/>
    <property type="match status" value="1"/>
</dbReference>
<dbReference type="RefSeq" id="WP_100257166.1">
    <property type="nucleotide sequence ID" value="NZ_CP011797.1"/>
</dbReference>
<dbReference type="InterPro" id="IPR058661">
    <property type="entry name" value="FimL_2nd"/>
</dbReference>
<accession>A0A2K8KVP1</accession>